<feature type="signal peptide" evidence="1">
    <location>
        <begin position="1"/>
        <end position="21"/>
    </location>
</feature>
<gene>
    <name evidence="2" type="ORF">QWY96_17730</name>
</gene>
<keyword evidence="3" id="KW-1185">Reference proteome</keyword>
<dbReference type="Proteomes" id="UP001223712">
    <property type="component" value="Unassembled WGS sequence"/>
</dbReference>
<dbReference type="EMBL" id="JAUFQY010000002">
    <property type="protein sequence ID" value="MDN3702289.1"/>
    <property type="molecule type" value="Genomic_DNA"/>
</dbReference>
<accession>A0ABT8CLJ1</accession>
<sequence>MKAVKLSLLTSSIILASSSYAAGTTLDYAKGGQVTFSGDVELNFNARKTDTENGLKVTDPGTSFNQDGRISFAVEGEKTLGSNTLSFKFNPTYNTEGEVGVDDVWLNLSRNNTDFKVGRFEAADLFPKGQDIFVNNAGDAADNSILTPNFYLYEMKEGRGRAKEAGQIMITQYFENITVEVSTVFGKRSDIADITKTTIDDSLYVRPVVTYTNEGFTISGGMEAQVLSDTIVVNGKDIGKRIGFGVTTGYSTDNFSVLANYAQMNAEDETDRSIGVNTTVYGFGLGYIKGINDVNKNGILNRPSGSLDTFYTSYEFKQVLGFDNFDTYLGAYYSQYSQNDTEKSANDLGTRLRLKYYF</sequence>
<name>A0ABT8CLJ1_9VIBR</name>
<protein>
    <submittedName>
        <fullName evidence="2">Carbohydrate porin</fullName>
    </submittedName>
</protein>
<evidence type="ECO:0000256" key="1">
    <source>
        <dbReference type="SAM" id="SignalP"/>
    </source>
</evidence>
<dbReference type="Pfam" id="PF16966">
    <property type="entry name" value="Porin_8"/>
    <property type="match status" value="1"/>
</dbReference>
<evidence type="ECO:0000313" key="2">
    <source>
        <dbReference type="EMBL" id="MDN3702289.1"/>
    </source>
</evidence>
<keyword evidence="1" id="KW-0732">Signal</keyword>
<organism evidence="2 3">
    <name type="scientific">Vibrio artabrorum</name>
    <dbReference type="NCBI Taxonomy" id="446374"/>
    <lineage>
        <taxon>Bacteria</taxon>
        <taxon>Pseudomonadati</taxon>
        <taxon>Pseudomonadota</taxon>
        <taxon>Gammaproteobacteria</taxon>
        <taxon>Vibrionales</taxon>
        <taxon>Vibrionaceae</taxon>
        <taxon>Vibrio</taxon>
    </lineage>
</organism>
<proteinExistence type="predicted"/>
<evidence type="ECO:0000313" key="3">
    <source>
        <dbReference type="Proteomes" id="UP001223712"/>
    </source>
</evidence>
<feature type="chain" id="PRO_5047492617" evidence="1">
    <location>
        <begin position="22"/>
        <end position="358"/>
    </location>
</feature>
<dbReference type="RefSeq" id="WP_261839828.1">
    <property type="nucleotide sequence ID" value="NZ_AP025459.1"/>
</dbReference>
<reference evidence="3" key="1">
    <citation type="journal article" date="2019" name="Int. J. Syst. Evol. Microbiol.">
        <title>The Global Catalogue of Microorganisms (GCM) 10K type strain sequencing project: providing services to taxonomists for standard genome sequencing and annotation.</title>
        <authorList>
            <consortium name="The Broad Institute Genomics Platform"/>
            <consortium name="The Broad Institute Genome Sequencing Center for Infectious Disease"/>
            <person name="Wu L."/>
            <person name="Ma J."/>
        </authorList>
    </citation>
    <scope>NUCLEOTIDE SEQUENCE [LARGE SCALE GENOMIC DNA]</scope>
    <source>
        <strain evidence="3">CECT 7226</strain>
    </source>
</reference>
<dbReference type="InterPro" id="IPR016963">
    <property type="entry name" value="Glycoporin_RafY"/>
</dbReference>
<dbReference type="SUPFAM" id="SSF56935">
    <property type="entry name" value="Porins"/>
    <property type="match status" value="1"/>
</dbReference>
<comment type="caution">
    <text evidence="2">The sequence shown here is derived from an EMBL/GenBank/DDBJ whole genome shotgun (WGS) entry which is preliminary data.</text>
</comment>